<dbReference type="AlphaFoldDB" id="A0A448WAZ8"/>
<feature type="region of interest" description="Disordered" evidence="1">
    <location>
        <begin position="54"/>
        <end position="85"/>
    </location>
</feature>
<accession>A0A448WAZ8</accession>
<keyword evidence="3" id="KW-1185">Reference proteome</keyword>
<organism evidence="2 3">
    <name type="scientific">Protopolystoma xenopodis</name>
    <dbReference type="NCBI Taxonomy" id="117903"/>
    <lineage>
        <taxon>Eukaryota</taxon>
        <taxon>Metazoa</taxon>
        <taxon>Spiralia</taxon>
        <taxon>Lophotrochozoa</taxon>
        <taxon>Platyhelminthes</taxon>
        <taxon>Monogenea</taxon>
        <taxon>Polyopisthocotylea</taxon>
        <taxon>Polystomatidea</taxon>
        <taxon>Polystomatidae</taxon>
        <taxon>Protopolystoma</taxon>
    </lineage>
</organism>
<protein>
    <submittedName>
        <fullName evidence="2">Uncharacterized protein</fullName>
    </submittedName>
</protein>
<gene>
    <name evidence="2" type="ORF">PXEA_LOCUS763</name>
</gene>
<evidence type="ECO:0000256" key="1">
    <source>
        <dbReference type="SAM" id="MobiDB-lite"/>
    </source>
</evidence>
<evidence type="ECO:0000313" key="3">
    <source>
        <dbReference type="Proteomes" id="UP000784294"/>
    </source>
</evidence>
<reference evidence="2" key="1">
    <citation type="submission" date="2018-11" db="EMBL/GenBank/DDBJ databases">
        <authorList>
            <consortium name="Pathogen Informatics"/>
        </authorList>
    </citation>
    <scope>NUCLEOTIDE SEQUENCE</scope>
</reference>
<feature type="compositionally biased region" description="Polar residues" evidence="1">
    <location>
        <begin position="22"/>
        <end position="31"/>
    </location>
</feature>
<feature type="compositionally biased region" description="Polar residues" evidence="1">
    <location>
        <begin position="1"/>
        <end position="13"/>
    </location>
</feature>
<name>A0A448WAZ8_9PLAT</name>
<evidence type="ECO:0000313" key="2">
    <source>
        <dbReference type="EMBL" id="VEL07323.1"/>
    </source>
</evidence>
<proteinExistence type="predicted"/>
<dbReference type="EMBL" id="CAAALY010001491">
    <property type="protein sequence ID" value="VEL07323.1"/>
    <property type="molecule type" value="Genomic_DNA"/>
</dbReference>
<sequence>MSQDASPTPTFASTEDLPVQPSGLTPQTSAGCRNFEIKSDSVRENVEAVAVSTAEVEAASRASKTDTPALSSANRRDTKGGRKMCPVEESDAVLERQRMFLKAKMNLCIEDISELPTVGQGVVDAGDRFSTIFPSLL</sequence>
<feature type="region of interest" description="Disordered" evidence="1">
    <location>
        <begin position="1"/>
        <end position="32"/>
    </location>
</feature>
<dbReference type="Proteomes" id="UP000784294">
    <property type="component" value="Unassembled WGS sequence"/>
</dbReference>
<comment type="caution">
    <text evidence="2">The sequence shown here is derived from an EMBL/GenBank/DDBJ whole genome shotgun (WGS) entry which is preliminary data.</text>
</comment>